<dbReference type="RefSeq" id="WP_094539911.1">
    <property type="nucleotide sequence ID" value="NZ_JBHEER010000002.1"/>
</dbReference>
<evidence type="ECO:0000256" key="1">
    <source>
        <dbReference type="SAM" id="Phobius"/>
    </source>
</evidence>
<proteinExistence type="predicted"/>
<feature type="transmembrane region" description="Helical" evidence="1">
    <location>
        <begin position="235"/>
        <end position="252"/>
    </location>
</feature>
<dbReference type="InterPro" id="IPR002656">
    <property type="entry name" value="Acyl_transf_3_dom"/>
</dbReference>
<evidence type="ECO:0000259" key="2">
    <source>
        <dbReference type="Pfam" id="PF01757"/>
    </source>
</evidence>
<dbReference type="GO" id="GO:0000271">
    <property type="term" value="P:polysaccharide biosynthetic process"/>
    <property type="evidence" value="ECO:0007669"/>
    <property type="project" value="TreeGrafter"/>
</dbReference>
<keyword evidence="3" id="KW-0012">Acyltransferase</keyword>
<gene>
    <name evidence="3" type="ORF">CEV33_0447</name>
</gene>
<name>A0A256FFW8_9HYPH</name>
<reference evidence="3 4" key="1">
    <citation type="submission" date="2017-07" db="EMBL/GenBank/DDBJ databases">
        <title>Phylogenetic study on the rhizospheric bacterium Ochrobactrum sp. A44.</title>
        <authorList>
            <person name="Krzyzanowska D.M."/>
            <person name="Ossowicki A."/>
            <person name="Rajewska M."/>
            <person name="Maciag T."/>
            <person name="Kaczynski Z."/>
            <person name="Czerwicka M."/>
            <person name="Jafra S."/>
        </authorList>
    </citation>
    <scope>NUCLEOTIDE SEQUENCE [LARGE SCALE GENOMIC DNA]</scope>
    <source>
        <strain evidence="3 4">OgA9a</strain>
    </source>
</reference>
<keyword evidence="1" id="KW-0812">Transmembrane</keyword>
<dbReference type="EMBL" id="NNRL01000157">
    <property type="protein sequence ID" value="OYR13650.1"/>
    <property type="molecule type" value="Genomic_DNA"/>
</dbReference>
<sequence length="344" mass="39165">MYLSIQYLRGVAALSVVFVHLEFQLNRLGYDGLWPRALEGGVDIFFVISGFVIWTAAERHSSSIVDFAYRRVARIVPLYWLVTTAIVIMALLMPQLLQSTRFDLGHIIASYLFLPYEVSDQKLIYPILVAGWTLNYEIFFYAVFAICLAAPAKLRLALLSTVIVGLATFGQAKQPENTILRYWSDPIILEFLYGVFAAVLIRKVPASRKIALFLAILALLSWLSVMSFNPNMHRAFALGIPAFLLVFSAVLFERSNHVQRYIWPERLGDISYALYLTHGIVLSAATQVWRLLGISNDYLVIFSVFALLSCIFVGFATYFLIDQPMHKWFRQKPRITDYPAQRAV</sequence>
<dbReference type="GO" id="GO:0016020">
    <property type="term" value="C:membrane"/>
    <property type="evidence" value="ECO:0007669"/>
    <property type="project" value="TreeGrafter"/>
</dbReference>
<comment type="caution">
    <text evidence="3">The sequence shown here is derived from an EMBL/GenBank/DDBJ whole genome shotgun (WGS) entry which is preliminary data.</text>
</comment>
<dbReference type="InterPro" id="IPR050879">
    <property type="entry name" value="Acyltransferase_3"/>
</dbReference>
<protein>
    <submittedName>
        <fullName evidence="3">Acyltransferase family protein</fullName>
    </submittedName>
</protein>
<keyword evidence="1" id="KW-0472">Membrane</keyword>
<evidence type="ECO:0000313" key="4">
    <source>
        <dbReference type="Proteomes" id="UP000216478"/>
    </source>
</evidence>
<dbReference type="Proteomes" id="UP000216478">
    <property type="component" value="Unassembled WGS sequence"/>
</dbReference>
<keyword evidence="1" id="KW-1133">Transmembrane helix</keyword>
<organism evidence="3 4">
    <name type="scientific">Brucella grignonensis</name>
    <dbReference type="NCBI Taxonomy" id="94627"/>
    <lineage>
        <taxon>Bacteria</taxon>
        <taxon>Pseudomonadati</taxon>
        <taxon>Pseudomonadota</taxon>
        <taxon>Alphaproteobacteria</taxon>
        <taxon>Hyphomicrobiales</taxon>
        <taxon>Brucellaceae</taxon>
        <taxon>Brucella/Ochrobactrum group</taxon>
        <taxon>Brucella</taxon>
    </lineage>
</organism>
<dbReference type="AlphaFoldDB" id="A0A256FFW8"/>
<evidence type="ECO:0000313" key="3">
    <source>
        <dbReference type="EMBL" id="OYR13650.1"/>
    </source>
</evidence>
<feature type="transmembrane region" description="Helical" evidence="1">
    <location>
        <begin position="182"/>
        <end position="201"/>
    </location>
</feature>
<accession>A0A256FFW8</accession>
<feature type="transmembrane region" description="Helical" evidence="1">
    <location>
        <begin position="210"/>
        <end position="229"/>
    </location>
</feature>
<feature type="transmembrane region" description="Helical" evidence="1">
    <location>
        <begin position="37"/>
        <end position="57"/>
    </location>
</feature>
<dbReference type="GO" id="GO:0016747">
    <property type="term" value="F:acyltransferase activity, transferring groups other than amino-acyl groups"/>
    <property type="evidence" value="ECO:0007669"/>
    <property type="project" value="InterPro"/>
</dbReference>
<feature type="transmembrane region" description="Helical" evidence="1">
    <location>
        <begin position="123"/>
        <end position="147"/>
    </location>
</feature>
<dbReference type="PANTHER" id="PTHR23028:SF131">
    <property type="entry name" value="BLR2367 PROTEIN"/>
    <property type="match status" value="1"/>
</dbReference>
<feature type="transmembrane region" description="Helical" evidence="1">
    <location>
        <begin position="154"/>
        <end position="170"/>
    </location>
</feature>
<feature type="transmembrane region" description="Helical" evidence="1">
    <location>
        <begin position="272"/>
        <end position="292"/>
    </location>
</feature>
<feature type="transmembrane region" description="Helical" evidence="1">
    <location>
        <begin position="78"/>
        <end position="97"/>
    </location>
</feature>
<dbReference type="PANTHER" id="PTHR23028">
    <property type="entry name" value="ACETYLTRANSFERASE"/>
    <property type="match status" value="1"/>
</dbReference>
<dbReference type="Pfam" id="PF01757">
    <property type="entry name" value="Acyl_transf_3"/>
    <property type="match status" value="1"/>
</dbReference>
<feature type="transmembrane region" description="Helical" evidence="1">
    <location>
        <begin position="298"/>
        <end position="321"/>
    </location>
</feature>
<keyword evidence="3" id="KW-0808">Transferase</keyword>
<feature type="domain" description="Acyltransferase 3" evidence="2">
    <location>
        <begin position="3"/>
        <end position="312"/>
    </location>
</feature>
<keyword evidence="4" id="KW-1185">Reference proteome</keyword>
<dbReference type="OrthoDB" id="9767863at2"/>